<accession>A0ABZ0ZUE8</accession>
<gene>
    <name evidence="2" type="ORF">SHK19_06830</name>
</gene>
<feature type="compositionally biased region" description="Basic and acidic residues" evidence="1">
    <location>
        <begin position="88"/>
        <end position="101"/>
    </location>
</feature>
<organism evidence="2 3">
    <name type="scientific">Nocardioides bizhenqiangii</name>
    <dbReference type="NCBI Taxonomy" id="3095076"/>
    <lineage>
        <taxon>Bacteria</taxon>
        <taxon>Bacillati</taxon>
        <taxon>Actinomycetota</taxon>
        <taxon>Actinomycetes</taxon>
        <taxon>Propionibacteriales</taxon>
        <taxon>Nocardioidaceae</taxon>
        <taxon>Nocardioides</taxon>
    </lineage>
</organism>
<name>A0ABZ0ZUE8_9ACTN</name>
<evidence type="ECO:0000313" key="2">
    <source>
        <dbReference type="EMBL" id="WQQ27943.1"/>
    </source>
</evidence>
<keyword evidence="3" id="KW-1185">Reference proteome</keyword>
<dbReference type="Proteomes" id="UP001327225">
    <property type="component" value="Chromosome"/>
</dbReference>
<reference evidence="3" key="1">
    <citation type="submission" date="2023-12" db="EMBL/GenBank/DDBJ databases">
        <title>Novel species in genus Nocardioides.</title>
        <authorList>
            <person name="Zhou H."/>
        </authorList>
    </citation>
    <scope>NUCLEOTIDE SEQUENCE [LARGE SCALE GENOMIC DNA]</scope>
    <source>
        <strain evidence="3">HM61</strain>
    </source>
</reference>
<proteinExistence type="predicted"/>
<protein>
    <recommendedName>
        <fullName evidence="4">DUF4367 domain-containing protein</fullName>
    </recommendedName>
</protein>
<evidence type="ECO:0000256" key="1">
    <source>
        <dbReference type="SAM" id="MobiDB-lite"/>
    </source>
</evidence>
<dbReference type="EMBL" id="CP141059">
    <property type="protein sequence ID" value="WQQ27943.1"/>
    <property type="molecule type" value="Genomic_DNA"/>
</dbReference>
<dbReference type="RefSeq" id="WP_322938204.1">
    <property type="nucleotide sequence ID" value="NZ_CP141059.1"/>
</dbReference>
<evidence type="ECO:0000313" key="3">
    <source>
        <dbReference type="Proteomes" id="UP001327225"/>
    </source>
</evidence>
<sequence>MIERELAALADRVAPAPPPDLPDRVLARIGDLDIDGGRSPRRVWGPVAAGVAALVAASFLSPQVRAVAADVLGVAGIEFSSDTPDAPPEPREPLPDSRDSSLAEAQAQVDFRVGVPGELGPPETVTVADRGRVASMTWRGGDLRLDQFDGTLGPVFSKQVGVLATEELDVNGATAWWIDAPHDLTYVDRQGREVTATARLAGTTLVWDGGNGVTFRLEGERLNREDAFAIARSVR</sequence>
<evidence type="ECO:0008006" key="4">
    <source>
        <dbReference type="Google" id="ProtNLM"/>
    </source>
</evidence>
<feature type="region of interest" description="Disordered" evidence="1">
    <location>
        <begin position="78"/>
        <end position="103"/>
    </location>
</feature>